<dbReference type="InterPro" id="IPR027417">
    <property type="entry name" value="P-loop_NTPase"/>
</dbReference>
<name>A0ABM8EBY7_9HYPH</name>
<dbReference type="Proteomes" id="UP001317629">
    <property type="component" value="Chromosome"/>
</dbReference>
<evidence type="ECO:0000313" key="2">
    <source>
        <dbReference type="EMBL" id="BDV35505.1"/>
    </source>
</evidence>
<proteinExistence type="predicted"/>
<feature type="domain" description="CobQ/CobB/MinD/ParA nucleotide binding" evidence="1">
    <location>
        <begin position="4"/>
        <end position="146"/>
    </location>
</feature>
<keyword evidence="3" id="KW-1185">Reference proteome</keyword>
<dbReference type="Gene3D" id="3.40.50.300">
    <property type="entry name" value="P-loop containing nucleotide triphosphate hydrolases"/>
    <property type="match status" value="1"/>
</dbReference>
<protein>
    <submittedName>
        <fullName evidence="2">Chromosome partitioning protein ParA</fullName>
    </submittedName>
</protein>
<accession>A0ABM8EBY7</accession>
<dbReference type="InterPro" id="IPR002586">
    <property type="entry name" value="CobQ/CobB/MinD/ParA_Nub-bd_dom"/>
</dbReference>
<dbReference type="Pfam" id="PF01656">
    <property type="entry name" value="CbiA"/>
    <property type="match status" value="1"/>
</dbReference>
<gene>
    <name evidence="2" type="ORF">SS37A_30340</name>
</gene>
<dbReference type="SUPFAM" id="SSF52540">
    <property type="entry name" value="P-loop containing nucleoside triphosphate hydrolases"/>
    <property type="match status" value="1"/>
</dbReference>
<reference evidence="2 3" key="1">
    <citation type="journal article" date="2023" name="Int. J. Syst. Evol. Microbiol.">
        <title>Methylocystis iwaonis sp. nov., a type II methane-oxidizing bacterium from surface soil of a rice paddy field in Japan, and emended description of the genus Methylocystis (ex Whittenbury et al. 1970) Bowman et al. 1993.</title>
        <authorList>
            <person name="Kaise H."/>
            <person name="Sawadogo J.B."/>
            <person name="Alam M.S."/>
            <person name="Ueno C."/>
            <person name="Dianou D."/>
            <person name="Shinjo R."/>
            <person name="Asakawa S."/>
        </authorList>
    </citation>
    <scope>NUCLEOTIDE SEQUENCE [LARGE SCALE GENOMIC DNA]</scope>
    <source>
        <strain evidence="2 3">SS37A-Re</strain>
    </source>
</reference>
<dbReference type="PANTHER" id="PTHR13696">
    <property type="entry name" value="P-LOOP CONTAINING NUCLEOSIDE TRIPHOSPHATE HYDROLASE"/>
    <property type="match status" value="1"/>
</dbReference>
<evidence type="ECO:0000259" key="1">
    <source>
        <dbReference type="Pfam" id="PF01656"/>
    </source>
</evidence>
<dbReference type="RefSeq" id="WP_281928941.1">
    <property type="nucleotide sequence ID" value="NZ_AP027142.1"/>
</dbReference>
<dbReference type="CDD" id="cd02042">
    <property type="entry name" value="ParAB_family"/>
    <property type="match status" value="1"/>
</dbReference>
<dbReference type="EMBL" id="AP027142">
    <property type="protein sequence ID" value="BDV35505.1"/>
    <property type="molecule type" value="Genomic_DNA"/>
</dbReference>
<organism evidence="2 3">
    <name type="scientific">Methylocystis iwaonis</name>
    <dbReference type="NCBI Taxonomy" id="2885079"/>
    <lineage>
        <taxon>Bacteria</taxon>
        <taxon>Pseudomonadati</taxon>
        <taxon>Pseudomonadota</taxon>
        <taxon>Alphaproteobacteria</taxon>
        <taxon>Hyphomicrobiales</taxon>
        <taxon>Methylocystaceae</taxon>
        <taxon>Methylocystis</taxon>
    </lineage>
</organism>
<sequence>MHIVAFVAQKGGSGKSTLASNVAVAGHLAGERVFICDLDPLQLLVKWSKARKAVDVPVEHIPPGKLAPALAALASKGVTLAVIDTPGADPAACEEAIRAADLCVIPARPNTLDIWASEATLAKVRSCGKDYAFLLNQCPPAQQGVRVERGAQALQQLGALLAPLVSTRVDYQDAIRLGLGVGELNPSGVAAREMRRLWASLRGRLEENARSAAPELSLFPYRSFFDQAIKAHDFYASFLNALLPADRGTAERPPPEDAARRR</sequence>
<dbReference type="PANTHER" id="PTHR13696:SF96">
    <property type="entry name" value="COBQ_COBB_MIND_PARA NUCLEOTIDE BINDING DOMAIN-CONTAINING PROTEIN"/>
    <property type="match status" value="1"/>
</dbReference>
<dbReference type="InterPro" id="IPR050678">
    <property type="entry name" value="DNA_Partitioning_ATPase"/>
</dbReference>
<evidence type="ECO:0000313" key="3">
    <source>
        <dbReference type="Proteomes" id="UP001317629"/>
    </source>
</evidence>